<dbReference type="EMBL" id="CM056812">
    <property type="protein sequence ID" value="KAJ8617395.1"/>
    <property type="molecule type" value="Genomic_DNA"/>
</dbReference>
<gene>
    <name evidence="1" type="ORF">MRB53_013581</name>
</gene>
<comment type="caution">
    <text evidence="1">The sequence shown here is derived from an EMBL/GenBank/DDBJ whole genome shotgun (WGS) entry which is preliminary data.</text>
</comment>
<sequence length="1167" mass="130083">MRASRVLSHIYRATNAIEDQHQSSNLLVLSRGLLCGLGATEGVTCSRRHPQRVIALNLKSQNLASYLSPYIENLSFLRIIELANNSFQGQIPPEIVGLRLLRYLHLGNNSFNGEIPGNLSQCLELEKLGLYRNNLAGKIPLELRSLSKLMWLDLYNNCLIGHIPPSLANLSSLTALDISFNDLYGNIPYDLGRLLKLEFLQLVHDQLSGTIPSSLYNISSLTNFDLGFNNLHGTIPPDFGINLPNIRWFSLHYNLLEGPIPYSLSNASRIEHLALNVNRFRGSVPMNLEKLQALLWFNLGVNQLGGENDDMDFITSLTNCGNLYLLALGTNRFSGVLPYSVANLSSKLIKLALHNNQISGTIPSGIVNLANLNFLSMDENIFTGSIPNHLGKLQKLGLFGLSNNRLSGQIPESLGNLTRLYSLYLDGNDLQGSIPWSLANSQSLEVLVLSRNNLNGRYWLKKSSKKSPIIASLGERFLEVTYAELLKATNGFSSTNLIGVGSFGFVYKGFLDQLGLTAAVKVLKLQQHRVSKSFIAECKALRSIRHRNIVKILSVCSSIDFTDNDFKALIFEYMPNGSLDTWLHPNEEQHNWTHLNFMQRLNVAIDVASALDYLHHHCEAPIVHCDLKPSNVLLDEGMVAHVGDFGLARIFSKDVSNCSQTQSSSVGIKESIGYVAPDFGMGGDVYTYGDVYSYGILLLEMFTGKRPTDDIFKDNLNLHQLAKMAFPERVIEIIDHRLLLEGNENISSNEDYNETRSRMHECLLSLVRIGISCSVEALKERFEMRDVMLELQGVRDFYLGVNKYKAKQKKVPLSLEELGSVSKQTWLDLNTNSHIGHIPPALGNHSSLIGLSLYSNELDGNIPQDLGRMLKLQFLGLADNQLSGIIPSSHYNISSITDFDVGVNDLQGTVPPDFVVNLPNLRWFSFDLNQLRGPIPYSLSNASRIEYLSFGGNRVSGSVPMNHELLQALLWFNIEDSIVGGEKDDVGFITSLTNCSNLRFLSVAHNQFSIVLASSIANLSSQLALLLLGNNNISRIIPSRIVNLANLNYLTMHGNLFTGSIPNPLGKLQKLEVVKFSNNTLSGQIPQSLGNLTRLYRLYLDGNDLQGSIPRSLENCQCLEELSPRQKQFEWYHTKKSFVYSSTENAACGYELLEWFFSIGCRWLEES</sequence>
<reference evidence="1 2" key="1">
    <citation type="journal article" date="2022" name="Hortic Res">
        <title>A haplotype resolved chromosomal level avocado genome allows analysis of novel avocado genes.</title>
        <authorList>
            <person name="Nath O."/>
            <person name="Fletcher S.J."/>
            <person name="Hayward A."/>
            <person name="Shaw L.M."/>
            <person name="Masouleh A.K."/>
            <person name="Furtado A."/>
            <person name="Henry R.J."/>
            <person name="Mitter N."/>
        </authorList>
    </citation>
    <scope>NUCLEOTIDE SEQUENCE [LARGE SCALE GENOMIC DNA]</scope>
    <source>
        <strain evidence="2">cv. Hass</strain>
    </source>
</reference>
<evidence type="ECO:0000313" key="2">
    <source>
        <dbReference type="Proteomes" id="UP001234297"/>
    </source>
</evidence>
<accession>A0ACC2K8D5</accession>
<evidence type="ECO:0000313" key="1">
    <source>
        <dbReference type="EMBL" id="KAJ8617395.1"/>
    </source>
</evidence>
<keyword evidence="2" id="KW-1185">Reference proteome</keyword>
<protein>
    <submittedName>
        <fullName evidence="1">Uncharacterized protein</fullName>
    </submittedName>
</protein>
<dbReference type="Proteomes" id="UP001234297">
    <property type="component" value="Chromosome 4"/>
</dbReference>
<organism evidence="1 2">
    <name type="scientific">Persea americana</name>
    <name type="common">Avocado</name>
    <dbReference type="NCBI Taxonomy" id="3435"/>
    <lineage>
        <taxon>Eukaryota</taxon>
        <taxon>Viridiplantae</taxon>
        <taxon>Streptophyta</taxon>
        <taxon>Embryophyta</taxon>
        <taxon>Tracheophyta</taxon>
        <taxon>Spermatophyta</taxon>
        <taxon>Magnoliopsida</taxon>
        <taxon>Magnoliidae</taxon>
        <taxon>Laurales</taxon>
        <taxon>Lauraceae</taxon>
        <taxon>Persea</taxon>
    </lineage>
</organism>
<name>A0ACC2K8D5_PERAE</name>
<proteinExistence type="predicted"/>